<accession>A0AAF0C413</accession>
<reference evidence="2 3" key="2">
    <citation type="journal article" date="2022" name="Mar. Drugs">
        <title>Bioassay-Guided Fractionation Leads to the Detection of Cholic Acid Generated by the Rare Thalassomonas sp.</title>
        <authorList>
            <person name="Pheiffer F."/>
            <person name="Schneider Y.K."/>
            <person name="Hansen E.H."/>
            <person name="Andersen J.H."/>
            <person name="Isaksson J."/>
            <person name="Busche T."/>
            <person name="R C."/>
            <person name="Kalinowski J."/>
            <person name="Zyl L.V."/>
            <person name="Trindade M."/>
        </authorList>
    </citation>
    <scope>NUCLEOTIDE SEQUENCE [LARGE SCALE GENOMIC DNA]</scope>
    <source>
        <strain evidence="2 3">A5K-106</strain>
    </source>
</reference>
<reference evidence="2 3" key="1">
    <citation type="journal article" date="2015" name="Genome Announc.">
        <title>Draft Genome Sequences of Marine Isolates of Thalassomonas viridans and Thalassomonas actiniarum.</title>
        <authorList>
            <person name="Olonade I."/>
            <person name="van Zyl L.J."/>
            <person name="Trindade M."/>
        </authorList>
    </citation>
    <scope>NUCLEOTIDE SEQUENCE [LARGE SCALE GENOMIC DNA]</scope>
    <source>
        <strain evidence="2 3">A5K-106</strain>
    </source>
</reference>
<sequence>MDAEKYFSFIDSDKFVGLGADGSNWNSVEELRAMIVPGFNMVKEIKLLEFTNVKISVIDKNTAVLVNEYQQSMILANGELAEGAGGGTQVWSKASGNWLLVSISASAKR</sequence>
<dbReference type="Pfam" id="PF13474">
    <property type="entry name" value="SnoaL_3"/>
    <property type="match status" value="1"/>
</dbReference>
<protein>
    <submittedName>
        <fullName evidence="2">Nuclear transport factor 2 family protein</fullName>
    </submittedName>
</protein>
<keyword evidence="3" id="KW-1185">Reference proteome</keyword>
<dbReference type="AlphaFoldDB" id="A0AAF0C413"/>
<gene>
    <name evidence="2" type="ORF">SG35_005620</name>
</gene>
<dbReference type="Gene3D" id="3.10.450.50">
    <property type="match status" value="1"/>
</dbReference>
<dbReference type="EMBL" id="CP059735">
    <property type="protein sequence ID" value="WDE00133.1"/>
    <property type="molecule type" value="Genomic_DNA"/>
</dbReference>
<dbReference type="InterPro" id="IPR032710">
    <property type="entry name" value="NTF2-like_dom_sf"/>
</dbReference>
<evidence type="ECO:0000313" key="3">
    <source>
        <dbReference type="Proteomes" id="UP000032568"/>
    </source>
</evidence>
<proteinExistence type="predicted"/>
<evidence type="ECO:0000259" key="1">
    <source>
        <dbReference type="Pfam" id="PF13474"/>
    </source>
</evidence>
<dbReference type="KEGG" id="tact:SG35_005620"/>
<name>A0AAF0C413_9GAMM</name>
<dbReference type="Proteomes" id="UP000032568">
    <property type="component" value="Chromosome"/>
</dbReference>
<dbReference type="InterPro" id="IPR037401">
    <property type="entry name" value="SnoaL-like"/>
</dbReference>
<organism evidence="2 3">
    <name type="scientific">Thalassomonas actiniarum</name>
    <dbReference type="NCBI Taxonomy" id="485447"/>
    <lineage>
        <taxon>Bacteria</taxon>
        <taxon>Pseudomonadati</taxon>
        <taxon>Pseudomonadota</taxon>
        <taxon>Gammaproteobacteria</taxon>
        <taxon>Alteromonadales</taxon>
        <taxon>Colwelliaceae</taxon>
        <taxon>Thalassomonas</taxon>
    </lineage>
</organism>
<dbReference type="SUPFAM" id="SSF54427">
    <property type="entry name" value="NTF2-like"/>
    <property type="match status" value="1"/>
</dbReference>
<evidence type="ECO:0000313" key="2">
    <source>
        <dbReference type="EMBL" id="WDE00133.1"/>
    </source>
</evidence>
<feature type="domain" description="SnoaL-like" evidence="1">
    <location>
        <begin position="2"/>
        <end position="106"/>
    </location>
</feature>